<accession>A0A264VKZ0</accession>
<gene>
    <name evidence="1" type="ORF">CHI95_24280</name>
</gene>
<name>A0A264VKZ0_PRORE</name>
<evidence type="ECO:0000313" key="1">
    <source>
        <dbReference type="EMBL" id="OZS71990.1"/>
    </source>
</evidence>
<sequence>MTEKSLTSEYKPELAKSKLTKYFGDKVSLVEINNSLTDLNRIALAAMCDGKTITSSGNNVHADFEVTRAPAIADTLVNEFNLPITRQRIETVSETGNKASQSLYYIEDSALEELLNNPDEVLSRNKKKNDMKAWGRSERDLKRLVQRFGVEDIMSYLSAMHSSNDDTPSNKAS</sequence>
<comment type="caution">
    <text evidence="1">The sequence shown here is derived from an EMBL/GenBank/DDBJ whole genome shotgun (WGS) entry which is preliminary data.</text>
</comment>
<reference evidence="1 2" key="1">
    <citation type="submission" date="2017-07" db="EMBL/GenBank/DDBJ databases">
        <title>blaIMP-27 on transferable plasmids in Proteus mirabilis and Providencia rettgeri.</title>
        <authorList>
            <person name="Potter R."/>
        </authorList>
    </citation>
    <scope>NUCLEOTIDE SEQUENCE [LARGE SCALE GENOMIC DNA]</scope>
    <source>
        <strain evidence="1 2">PR1</strain>
    </source>
</reference>
<dbReference type="RefSeq" id="WP_094963235.1">
    <property type="nucleotide sequence ID" value="NZ_NOWC01000053.1"/>
</dbReference>
<dbReference type="EMBL" id="NOWC01000053">
    <property type="protein sequence ID" value="OZS71990.1"/>
    <property type="molecule type" value="Genomic_DNA"/>
</dbReference>
<proteinExistence type="predicted"/>
<organism evidence="1 2">
    <name type="scientific">Providencia rettgeri</name>
    <dbReference type="NCBI Taxonomy" id="587"/>
    <lineage>
        <taxon>Bacteria</taxon>
        <taxon>Pseudomonadati</taxon>
        <taxon>Pseudomonadota</taxon>
        <taxon>Gammaproteobacteria</taxon>
        <taxon>Enterobacterales</taxon>
        <taxon>Morganellaceae</taxon>
        <taxon>Providencia</taxon>
    </lineage>
</organism>
<protein>
    <submittedName>
        <fullName evidence="1">Uncharacterized protein</fullName>
    </submittedName>
</protein>
<dbReference type="Proteomes" id="UP000216001">
    <property type="component" value="Unassembled WGS sequence"/>
</dbReference>
<evidence type="ECO:0000313" key="2">
    <source>
        <dbReference type="Proteomes" id="UP000216001"/>
    </source>
</evidence>
<dbReference type="AlphaFoldDB" id="A0A264VKZ0"/>